<reference evidence="3" key="1">
    <citation type="submission" date="2016-03" db="EMBL/GenBank/DDBJ databases">
        <authorList>
            <person name="Devillers Hugo."/>
        </authorList>
    </citation>
    <scope>NUCLEOTIDE SEQUENCE [LARGE SCALE GENOMIC DNA]</scope>
</reference>
<dbReference type="Pfam" id="PF00339">
    <property type="entry name" value="Arrestin_N"/>
    <property type="match status" value="1"/>
</dbReference>
<dbReference type="InterPro" id="IPR014752">
    <property type="entry name" value="Arrestin-like_C"/>
</dbReference>
<dbReference type="Proteomes" id="UP000191144">
    <property type="component" value="Chromosome E"/>
</dbReference>
<dbReference type="AlphaFoldDB" id="A0A1G4JIS2"/>
<dbReference type="OrthoDB" id="3365616at2759"/>
<dbReference type="InterPro" id="IPR011021">
    <property type="entry name" value="Arrestin-like_N"/>
</dbReference>
<sequence>MGPKLNVALNRPINNEFYVSNERISGTVQLELFRPSSIISLSVSIRGTSQTYVPMTNSDSLLLVTFGGRSIHTLVHQVQVVFPPENVRQAAKGSKKGFQVSPGSYSFDFEFLMPNWLKCMNDHGIKQAGFNRKEPYPRLPPSFNGDVTGAGLVDCENSFYKMGSVTYYIKASLVSGKMGFRWTPGHSMVDAYQALDFMPTPSNDGEHPLGLQSSVGPPQKFVSKKSFELSSDCSAKIEIKSQSLSRVFRMDYMFQPGCQKFDKVSLKLDRRPTRPLNVKVLQLKLHLIEIVNYLSQAQVNAMVGAIALVEMQLNRVLDTSRIRSAADGSFEWPLNLGDIPELARYRFNDSNILYCGNRLLSFTSCNIKRAFKFCLILKLEANGTVFETEVLTTICDIGYFSIEDHEELPTYEISDVPPIYSNQDQVTA</sequence>
<keyword evidence="3" id="KW-1185">Reference proteome</keyword>
<organism evidence="2 3">
    <name type="scientific">Lachancea meyersii CBS 8951</name>
    <dbReference type="NCBI Taxonomy" id="1266667"/>
    <lineage>
        <taxon>Eukaryota</taxon>
        <taxon>Fungi</taxon>
        <taxon>Dikarya</taxon>
        <taxon>Ascomycota</taxon>
        <taxon>Saccharomycotina</taxon>
        <taxon>Saccharomycetes</taxon>
        <taxon>Saccharomycetales</taxon>
        <taxon>Saccharomycetaceae</taxon>
        <taxon>Lachancea</taxon>
    </lineage>
</organism>
<name>A0A1G4JIS2_9SACH</name>
<accession>A0A1G4JIS2</accession>
<dbReference type="CDD" id="cd22952">
    <property type="entry name" value="ART10-like"/>
    <property type="match status" value="1"/>
</dbReference>
<proteinExistence type="predicted"/>
<gene>
    <name evidence="2" type="ORF">LAME_0E07888G</name>
</gene>
<dbReference type="Gene3D" id="2.60.40.640">
    <property type="match status" value="1"/>
</dbReference>
<evidence type="ECO:0000313" key="3">
    <source>
        <dbReference type="Proteomes" id="UP000191144"/>
    </source>
</evidence>
<evidence type="ECO:0000259" key="1">
    <source>
        <dbReference type="Pfam" id="PF00339"/>
    </source>
</evidence>
<protein>
    <submittedName>
        <fullName evidence="2">LAME_0E07888g1_1</fullName>
    </submittedName>
</protein>
<feature type="domain" description="Arrestin-like N-terminal" evidence="1">
    <location>
        <begin position="15"/>
        <end position="119"/>
    </location>
</feature>
<dbReference type="EMBL" id="LT598481">
    <property type="protein sequence ID" value="SCU90290.1"/>
    <property type="molecule type" value="Genomic_DNA"/>
</dbReference>
<evidence type="ECO:0000313" key="2">
    <source>
        <dbReference type="EMBL" id="SCU90290.1"/>
    </source>
</evidence>